<sequence>MLCDPLSDSQQQHTGGFSAWDNQDVFDKALSSVKSNTESLAARHQIEIIRQSLYLLKDNAKS</sequence>
<organism evidence="1 2">
    <name type="scientific">Sphingobacterium multivorum</name>
    <dbReference type="NCBI Taxonomy" id="28454"/>
    <lineage>
        <taxon>Bacteria</taxon>
        <taxon>Pseudomonadati</taxon>
        <taxon>Bacteroidota</taxon>
        <taxon>Sphingobacteriia</taxon>
        <taxon>Sphingobacteriales</taxon>
        <taxon>Sphingobacteriaceae</taxon>
        <taxon>Sphingobacterium</taxon>
    </lineage>
</organism>
<proteinExistence type="predicted"/>
<name>A0A653ZH16_SPHMU</name>
<protein>
    <submittedName>
        <fullName evidence="1">Uncharacterized protein</fullName>
    </submittedName>
</protein>
<accession>A0A653ZH16</accession>
<evidence type="ECO:0000313" key="1">
    <source>
        <dbReference type="EMBL" id="VXC54314.1"/>
    </source>
</evidence>
<dbReference type="Proteomes" id="UP000432350">
    <property type="component" value="Unassembled WGS sequence"/>
</dbReference>
<evidence type="ECO:0000313" key="2">
    <source>
        <dbReference type="Proteomes" id="UP000432350"/>
    </source>
</evidence>
<reference evidence="1 2" key="1">
    <citation type="submission" date="2019-10" db="EMBL/GenBank/DDBJ databases">
        <authorList>
            <person name="Karimi E."/>
        </authorList>
    </citation>
    <scope>NUCLEOTIDE SEQUENCE [LARGE SCALE GENOMIC DNA]</scope>
    <source>
        <strain evidence="1">Sphingobacterium sp. 8BC</strain>
    </source>
</reference>
<dbReference type="AlphaFoldDB" id="A0A653ZH16"/>
<dbReference type="EMBL" id="CABWMV010000006">
    <property type="protein sequence ID" value="VXC54314.1"/>
    <property type="molecule type" value="Genomic_DNA"/>
</dbReference>
<gene>
    <name evidence="1" type="ORF">SPHINGO8BC_140165</name>
</gene>